<dbReference type="PANTHER" id="PTHR35936:SF17">
    <property type="entry name" value="ARGININE-BINDING EXTRACELLULAR PROTEIN ARTP"/>
    <property type="match status" value="1"/>
</dbReference>
<dbReference type="SMART" id="SM00062">
    <property type="entry name" value="PBPb"/>
    <property type="match status" value="1"/>
</dbReference>
<dbReference type="Gene3D" id="3.40.190.10">
    <property type="entry name" value="Periplasmic binding protein-like II"/>
    <property type="match status" value="2"/>
</dbReference>
<feature type="signal peptide" evidence="2">
    <location>
        <begin position="1"/>
        <end position="25"/>
    </location>
</feature>
<evidence type="ECO:0000256" key="2">
    <source>
        <dbReference type="SAM" id="SignalP"/>
    </source>
</evidence>
<gene>
    <name evidence="4" type="ORF">J3R73_002582</name>
</gene>
<sequence>MRSKYLSAFAAAACLGTILAGSAAAGEVLDKIKASGKIVYCSDLSVPPFIYLDPKTVQATGFDADIGIAVAKAMGLEAQYKNIGFDGLIPALQAGQCDAILSALFDKPARREVVDFVDYANVGNAVIVKADSPLSIARLVDLSGKRVAVERGSVNEQEVVEASDELVKQGKPKISVVSLPKATDAIQQLLTGLVDAFYGGTATEADYNKQNPGALKLASPQTSTFYTGIATIKKDADVHEALDAAFKKTQADGSYDAVVKKWSFESMAMKP</sequence>
<dbReference type="InterPro" id="IPR001638">
    <property type="entry name" value="Solute-binding_3/MltF_N"/>
</dbReference>
<evidence type="ECO:0000313" key="5">
    <source>
        <dbReference type="Proteomes" id="UP001237448"/>
    </source>
</evidence>
<organism evidence="4 5">
    <name type="scientific">Labrys monachus</name>
    <dbReference type="NCBI Taxonomy" id="217067"/>
    <lineage>
        <taxon>Bacteria</taxon>
        <taxon>Pseudomonadati</taxon>
        <taxon>Pseudomonadota</taxon>
        <taxon>Alphaproteobacteria</taxon>
        <taxon>Hyphomicrobiales</taxon>
        <taxon>Xanthobacteraceae</taxon>
        <taxon>Labrys</taxon>
    </lineage>
</organism>
<evidence type="ECO:0000256" key="1">
    <source>
        <dbReference type="ARBA" id="ARBA00022729"/>
    </source>
</evidence>
<feature type="chain" id="PRO_5047062281" evidence="2">
    <location>
        <begin position="26"/>
        <end position="271"/>
    </location>
</feature>
<feature type="domain" description="Solute-binding protein family 3/N-terminal" evidence="3">
    <location>
        <begin position="37"/>
        <end position="266"/>
    </location>
</feature>
<dbReference type="Pfam" id="PF00497">
    <property type="entry name" value="SBP_bac_3"/>
    <property type="match status" value="1"/>
</dbReference>
<dbReference type="PANTHER" id="PTHR35936">
    <property type="entry name" value="MEMBRANE-BOUND LYTIC MUREIN TRANSGLYCOSYLASE F"/>
    <property type="match status" value="1"/>
</dbReference>
<comment type="caution">
    <text evidence="4">The sequence shown here is derived from an EMBL/GenBank/DDBJ whole genome shotgun (WGS) entry which is preliminary data.</text>
</comment>
<evidence type="ECO:0000259" key="3">
    <source>
        <dbReference type="SMART" id="SM00062"/>
    </source>
</evidence>
<keyword evidence="5" id="KW-1185">Reference proteome</keyword>
<name>A0ABU0FFH2_9HYPH</name>
<keyword evidence="1 2" id="KW-0732">Signal</keyword>
<protein>
    <submittedName>
        <fullName evidence="4">Polar amino acid transport system substrate-binding protein</fullName>
    </submittedName>
</protein>
<reference evidence="4 5" key="1">
    <citation type="submission" date="2023-07" db="EMBL/GenBank/DDBJ databases">
        <title>Genomic Encyclopedia of Type Strains, Phase IV (KMG-IV): sequencing the most valuable type-strain genomes for metagenomic binning, comparative biology and taxonomic classification.</title>
        <authorList>
            <person name="Goeker M."/>
        </authorList>
    </citation>
    <scope>NUCLEOTIDE SEQUENCE [LARGE SCALE GENOMIC DNA]</scope>
    <source>
        <strain evidence="4 5">DSM 5896</strain>
    </source>
</reference>
<dbReference type="SUPFAM" id="SSF53850">
    <property type="entry name" value="Periplasmic binding protein-like II"/>
    <property type="match status" value="1"/>
</dbReference>
<dbReference type="EMBL" id="JAUSVK010000001">
    <property type="protein sequence ID" value="MDQ0392790.1"/>
    <property type="molecule type" value="Genomic_DNA"/>
</dbReference>
<evidence type="ECO:0000313" key="4">
    <source>
        <dbReference type="EMBL" id="MDQ0392790.1"/>
    </source>
</evidence>
<dbReference type="Proteomes" id="UP001237448">
    <property type="component" value="Unassembled WGS sequence"/>
</dbReference>
<accession>A0ABU0FFH2</accession>
<dbReference type="CDD" id="cd01004">
    <property type="entry name" value="PBP2_MidA_like"/>
    <property type="match status" value="1"/>
</dbReference>
<proteinExistence type="predicted"/>